<dbReference type="RefSeq" id="WP_166508578.1">
    <property type="nucleotide sequence ID" value="NZ_CP043026.1"/>
</dbReference>
<accession>A0A5B9Y7Z8</accession>
<keyword evidence="1" id="KW-0472">Membrane</keyword>
<evidence type="ECO:0000313" key="3">
    <source>
        <dbReference type="Proteomes" id="UP000323144"/>
    </source>
</evidence>
<reference evidence="2 3" key="1">
    <citation type="submission" date="2019-08" db="EMBL/GenBank/DDBJ databases">
        <title>Complete genome sequence of Spiroplasma chinense CCH (DSM 19755).</title>
        <authorList>
            <person name="Shen H.-Y."/>
            <person name="Lin Y.-C."/>
            <person name="Chou L."/>
            <person name="Kuo C.-H."/>
        </authorList>
    </citation>
    <scope>NUCLEOTIDE SEQUENCE [LARGE SCALE GENOMIC DNA]</scope>
    <source>
        <strain evidence="2 3">CCH</strain>
    </source>
</reference>
<feature type="transmembrane region" description="Helical" evidence="1">
    <location>
        <begin position="77"/>
        <end position="100"/>
    </location>
</feature>
<dbReference type="KEGG" id="schi:SCHIN_v1c10190"/>
<dbReference type="AlphaFoldDB" id="A0A5B9Y7Z8"/>
<evidence type="ECO:0000313" key="2">
    <source>
        <dbReference type="EMBL" id="QEH62212.1"/>
    </source>
</evidence>
<protein>
    <submittedName>
        <fullName evidence="2">Uncharacterized protein</fullName>
    </submittedName>
</protein>
<keyword evidence="1" id="KW-0812">Transmembrane</keyword>
<sequence>MKKNDSTKKIKGKNKFGVFNGNVVNSETLAYENEFVIEEYQDDSLTISEIKASKPRTKKEERKQELANKPKRKVNALIYKIIAGLIILLTIILLIVVVAVK</sequence>
<evidence type="ECO:0000256" key="1">
    <source>
        <dbReference type="SAM" id="Phobius"/>
    </source>
</evidence>
<organism evidence="2 3">
    <name type="scientific">Spiroplasma chinense</name>
    <dbReference type="NCBI Taxonomy" id="216932"/>
    <lineage>
        <taxon>Bacteria</taxon>
        <taxon>Bacillati</taxon>
        <taxon>Mycoplasmatota</taxon>
        <taxon>Mollicutes</taxon>
        <taxon>Entomoplasmatales</taxon>
        <taxon>Spiroplasmataceae</taxon>
        <taxon>Spiroplasma</taxon>
    </lineage>
</organism>
<gene>
    <name evidence="2" type="ORF">SCHIN_v1c10190</name>
</gene>
<proteinExistence type="predicted"/>
<dbReference type="EMBL" id="CP043026">
    <property type="protein sequence ID" value="QEH62212.1"/>
    <property type="molecule type" value="Genomic_DNA"/>
</dbReference>
<name>A0A5B9Y7Z8_9MOLU</name>
<keyword evidence="1" id="KW-1133">Transmembrane helix</keyword>
<dbReference type="Proteomes" id="UP000323144">
    <property type="component" value="Chromosome"/>
</dbReference>
<keyword evidence="3" id="KW-1185">Reference proteome</keyword>